<evidence type="ECO:0000313" key="2">
    <source>
        <dbReference type="Proteomes" id="UP000010366"/>
    </source>
</evidence>
<dbReference type="EMBL" id="CP003600">
    <property type="protein sequence ID" value="AFY94365.1"/>
    <property type="molecule type" value="Genomic_DNA"/>
</dbReference>
<gene>
    <name evidence="1" type="ORF">Cha6605_3363</name>
</gene>
<dbReference type="HOGENOM" id="CLU_1537335_0_0_3"/>
<proteinExistence type="predicted"/>
<sequence>MRRYTFLNTLRNMKTSQYLSVIMSIGALWISLGSRSAIQGFGVESAIANSAMGVSPDRHPQLLAQSNAASNSSQTEVERDFRLQDITVTRNSSDKSLFTVKGSIENQSKHTYYIYYIVAKFISNDVSIKQAIIPVNIAIPAGKSTSFTHEISTQSVNSISPETVKPIVVKYEYR</sequence>
<protein>
    <submittedName>
        <fullName evidence="1">Uncharacterized protein</fullName>
    </submittedName>
</protein>
<keyword evidence="2" id="KW-1185">Reference proteome</keyword>
<name>K9UHU0_CHAP6</name>
<reference evidence="1 2" key="1">
    <citation type="submission" date="2012-05" db="EMBL/GenBank/DDBJ databases">
        <title>Finished chromosome of genome of Chamaesiphon sp. PCC 6605.</title>
        <authorList>
            <consortium name="US DOE Joint Genome Institute"/>
            <person name="Gugger M."/>
            <person name="Coursin T."/>
            <person name="Rippka R."/>
            <person name="Tandeau De Marsac N."/>
            <person name="Huntemann M."/>
            <person name="Wei C.-L."/>
            <person name="Han J."/>
            <person name="Detter J.C."/>
            <person name="Han C."/>
            <person name="Tapia R."/>
            <person name="Chen A."/>
            <person name="Kyrpides N."/>
            <person name="Mavromatis K."/>
            <person name="Markowitz V."/>
            <person name="Szeto E."/>
            <person name="Ivanova N."/>
            <person name="Pagani I."/>
            <person name="Pati A."/>
            <person name="Goodwin L."/>
            <person name="Nordberg H.P."/>
            <person name="Cantor M.N."/>
            <person name="Hua S.X."/>
            <person name="Woyke T."/>
            <person name="Kerfeld C.A."/>
        </authorList>
    </citation>
    <scope>NUCLEOTIDE SEQUENCE [LARGE SCALE GENOMIC DNA]</scope>
    <source>
        <strain evidence="2">ATCC 27169 / PCC 6605</strain>
    </source>
</reference>
<organism evidence="1 2">
    <name type="scientific">Chamaesiphon minutus (strain ATCC 27169 / PCC 6605)</name>
    <dbReference type="NCBI Taxonomy" id="1173020"/>
    <lineage>
        <taxon>Bacteria</taxon>
        <taxon>Bacillati</taxon>
        <taxon>Cyanobacteriota</taxon>
        <taxon>Cyanophyceae</taxon>
        <taxon>Gomontiellales</taxon>
        <taxon>Chamaesiphonaceae</taxon>
        <taxon>Chamaesiphon</taxon>
    </lineage>
</organism>
<dbReference type="KEGG" id="cmp:Cha6605_3363"/>
<evidence type="ECO:0000313" key="1">
    <source>
        <dbReference type="EMBL" id="AFY94365.1"/>
    </source>
</evidence>
<dbReference type="Proteomes" id="UP000010366">
    <property type="component" value="Chromosome"/>
</dbReference>
<accession>K9UHU0</accession>
<dbReference type="AlphaFoldDB" id="K9UHU0"/>